<feature type="transmembrane region" description="Helical" evidence="1">
    <location>
        <begin position="59"/>
        <end position="80"/>
    </location>
</feature>
<accession>A0ABW2MNQ0</accession>
<evidence type="ECO:0000256" key="1">
    <source>
        <dbReference type="SAM" id="Phobius"/>
    </source>
</evidence>
<gene>
    <name evidence="2" type="ORF">ACFQO1_02230</name>
</gene>
<keyword evidence="3" id="KW-1185">Reference proteome</keyword>
<dbReference type="EMBL" id="JBHTBN010000001">
    <property type="protein sequence ID" value="MFC7356491.1"/>
    <property type="molecule type" value="Genomic_DNA"/>
</dbReference>
<evidence type="ECO:0000313" key="2">
    <source>
        <dbReference type="EMBL" id="MFC7356491.1"/>
    </source>
</evidence>
<sequence length="486" mass="56222">MLEFLKTYKLYLFFAVLAMVFYGAFGYDLQRSDFVKLISLYGALFFIAYLLIEKWKLPFIWLAVLGIVFRLVFIVAIPNLSQDFYRFLWDGRLLVQRVNPYLFTPETYLNTTSWSVINSDILVAQAEALYHGMGNLNASHYSNYPPLNQLCFGIAAFFSGKSILGSVVVLRIIIILADIGILYFGKKLLEDLKLPVQNIFWYFLSPFIIIELTGNLHFEGVMLFFVVWSLYLLHKGKWFWAAVLLGLSVSVKLLPLLFLPLFFKYILKKEKKEIVISNEERNPIPRSFLYFDRRNATKTIAFYNVTLGTILLTFAPFLSSEFISNFSATIGLWFQNFEFNASVYYVIRWIGFQTVGWNIIGTVGKVLPLIVILILLVLTFFRRNSTTQQLITGILLGVSVYFLLSTTVHPWYIATPLVLSVFTKYRFPIVWSFVVMLSYTAYGADGFSENLWFVAFEYIVVIGFAIWELFYKRVGFKNKTLQEGAF</sequence>
<feature type="transmembrane region" description="Helical" evidence="1">
    <location>
        <begin position="425"/>
        <end position="444"/>
    </location>
</feature>
<protein>
    <submittedName>
        <fullName evidence="2">Glycosyltransferase 87 family protein</fullName>
    </submittedName>
</protein>
<dbReference type="RefSeq" id="WP_380216286.1">
    <property type="nucleotide sequence ID" value="NZ_JBHTBN010000001.1"/>
</dbReference>
<feature type="transmembrane region" description="Helical" evidence="1">
    <location>
        <begin position="7"/>
        <end position="27"/>
    </location>
</feature>
<keyword evidence="1" id="KW-0472">Membrane</keyword>
<feature type="transmembrane region" description="Helical" evidence="1">
    <location>
        <begin position="238"/>
        <end position="263"/>
    </location>
</feature>
<keyword evidence="1" id="KW-1133">Transmembrane helix</keyword>
<dbReference type="Pfam" id="PF26314">
    <property type="entry name" value="MptA_B_family"/>
    <property type="match status" value="1"/>
</dbReference>
<keyword evidence="1" id="KW-0812">Transmembrane</keyword>
<dbReference type="Proteomes" id="UP001596415">
    <property type="component" value="Unassembled WGS sequence"/>
</dbReference>
<feature type="transmembrane region" description="Helical" evidence="1">
    <location>
        <begin position="33"/>
        <end position="52"/>
    </location>
</feature>
<feature type="transmembrane region" description="Helical" evidence="1">
    <location>
        <begin position="300"/>
        <end position="318"/>
    </location>
</feature>
<evidence type="ECO:0000313" key="3">
    <source>
        <dbReference type="Proteomes" id="UP001596415"/>
    </source>
</evidence>
<name>A0ABW2MNQ0_9FLAO</name>
<proteinExistence type="predicted"/>
<feature type="transmembrane region" description="Helical" evidence="1">
    <location>
        <begin position="359"/>
        <end position="381"/>
    </location>
</feature>
<feature type="transmembrane region" description="Helical" evidence="1">
    <location>
        <begin position="163"/>
        <end position="184"/>
    </location>
</feature>
<feature type="transmembrane region" description="Helical" evidence="1">
    <location>
        <begin position="393"/>
        <end position="413"/>
    </location>
</feature>
<organism evidence="2 3">
    <name type="scientific">Jejudonia soesokkakensis</name>
    <dbReference type="NCBI Taxonomy" id="1323432"/>
    <lineage>
        <taxon>Bacteria</taxon>
        <taxon>Pseudomonadati</taxon>
        <taxon>Bacteroidota</taxon>
        <taxon>Flavobacteriia</taxon>
        <taxon>Flavobacteriales</taxon>
        <taxon>Flavobacteriaceae</taxon>
        <taxon>Jejudonia</taxon>
    </lineage>
</organism>
<feature type="transmembrane region" description="Helical" evidence="1">
    <location>
        <begin position="196"/>
        <end position="218"/>
    </location>
</feature>
<feature type="transmembrane region" description="Helical" evidence="1">
    <location>
        <begin position="450"/>
        <end position="471"/>
    </location>
</feature>
<comment type="caution">
    <text evidence="2">The sequence shown here is derived from an EMBL/GenBank/DDBJ whole genome shotgun (WGS) entry which is preliminary data.</text>
</comment>
<reference evidence="3" key="1">
    <citation type="journal article" date="2019" name="Int. J. Syst. Evol. Microbiol.">
        <title>The Global Catalogue of Microorganisms (GCM) 10K type strain sequencing project: providing services to taxonomists for standard genome sequencing and annotation.</title>
        <authorList>
            <consortium name="The Broad Institute Genomics Platform"/>
            <consortium name="The Broad Institute Genome Sequencing Center for Infectious Disease"/>
            <person name="Wu L."/>
            <person name="Ma J."/>
        </authorList>
    </citation>
    <scope>NUCLEOTIDE SEQUENCE [LARGE SCALE GENOMIC DNA]</scope>
    <source>
        <strain evidence="3">CGMCC 1.16306</strain>
    </source>
</reference>